<dbReference type="InterPro" id="IPR036390">
    <property type="entry name" value="WH_DNA-bd_sf"/>
</dbReference>
<comment type="caution">
    <text evidence="1">The sequence shown here is derived from an EMBL/GenBank/DDBJ whole genome shotgun (WGS) entry which is preliminary data.</text>
</comment>
<dbReference type="PANTHER" id="PTHR33221:SF15">
    <property type="entry name" value="HTH-TYPE TRANSCRIPTIONAL REGULATOR YWGB-RELATED"/>
    <property type="match status" value="1"/>
</dbReference>
<dbReference type="GO" id="GO:0003700">
    <property type="term" value="F:DNA-binding transcription factor activity"/>
    <property type="evidence" value="ECO:0007669"/>
    <property type="project" value="TreeGrafter"/>
</dbReference>
<dbReference type="NCBIfam" id="TIGR00738">
    <property type="entry name" value="rrf2_super"/>
    <property type="match status" value="1"/>
</dbReference>
<sequence>MFSKRCEYAIKIMTFIAHQQKKSNKKVDVDAISKAIDSPKAFTAKILQDLVKSDLLVSTRGRFGGFSLSAQIDINLKQIIEAIDGHKLLEGCLLGFGACSEKNPCVVHHQLKSAREILKLKLRDTNLEIIAKRVNEKNAYFKE</sequence>
<proteinExistence type="predicted"/>
<dbReference type="GO" id="GO:0005829">
    <property type="term" value="C:cytosol"/>
    <property type="evidence" value="ECO:0007669"/>
    <property type="project" value="TreeGrafter"/>
</dbReference>
<dbReference type="Pfam" id="PF02082">
    <property type="entry name" value="Rrf2"/>
    <property type="match status" value="1"/>
</dbReference>
<evidence type="ECO:0000313" key="2">
    <source>
        <dbReference type="Proteomes" id="UP000478505"/>
    </source>
</evidence>
<dbReference type="PANTHER" id="PTHR33221">
    <property type="entry name" value="WINGED HELIX-TURN-HELIX TRANSCRIPTIONAL REGULATOR, RRF2 FAMILY"/>
    <property type="match status" value="1"/>
</dbReference>
<reference evidence="1 2" key="1">
    <citation type="submission" date="2020-02" db="EMBL/GenBank/DDBJ databases">
        <title>Flavobacteriaceae Psychroflexus bacterium YR1-1, complete genome.</title>
        <authorList>
            <person name="Li Y."/>
            <person name="Wu S."/>
        </authorList>
    </citation>
    <scope>NUCLEOTIDE SEQUENCE [LARGE SCALE GENOMIC DNA]</scope>
    <source>
        <strain evidence="1 2">YR1-1</strain>
    </source>
</reference>
<name>A0A6B3R111_9FLAO</name>
<dbReference type="Proteomes" id="UP000478505">
    <property type="component" value="Unassembled WGS sequence"/>
</dbReference>
<evidence type="ECO:0000313" key="1">
    <source>
        <dbReference type="EMBL" id="NEV93708.1"/>
    </source>
</evidence>
<dbReference type="InterPro" id="IPR036388">
    <property type="entry name" value="WH-like_DNA-bd_sf"/>
</dbReference>
<organism evidence="1 2">
    <name type="scientific">Psychroflexus aurantiacus</name>
    <dbReference type="NCBI Taxonomy" id="2709310"/>
    <lineage>
        <taxon>Bacteria</taxon>
        <taxon>Pseudomonadati</taxon>
        <taxon>Bacteroidota</taxon>
        <taxon>Flavobacteriia</taxon>
        <taxon>Flavobacteriales</taxon>
        <taxon>Flavobacteriaceae</taxon>
        <taxon>Psychroflexus</taxon>
    </lineage>
</organism>
<dbReference type="PROSITE" id="PS51197">
    <property type="entry name" value="HTH_RRF2_2"/>
    <property type="match status" value="1"/>
</dbReference>
<keyword evidence="2" id="KW-1185">Reference proteome</keyword>
<dbReference type="AlphaFoldDB" id="A0A6B3R111"/>
<accession>A0A6B3R111</accession>
<dbReference type="RefSeq" id="WP_164004436.1">
    <property type="nucleotide sequence ID" value="NZ_JAAIKD010000003.1"/>
</dbReference>
<protein>
    <submittedName>
        <fullName evidence="1">Rrf2 family transcriptional regulator</fullName>
    </submittedName>
</protein>
<dbReference type="Gene3D" id="1.10.10.10">
    <property type="entry name" value="Winged helix-like DNA-binding domain superfamily/Winged helix DNA-binding domain"/>
    <property type="match status" value="1"/>
</dbReference>
<dbReference type="EMBL" id="JAAIKD010000003">
    <property type="protein sequence ID" value="NEV93708.1"/>
    <property type="molecule type" value="Genomic_DNA"/>
</dbReference>
<dbReference type="InterPro" id="IPR000944">
    <property type="entry name" value="Tscrpt_reg_Rrf2"/>
</dbReference>
<dbReference type="SUPFAM" id="SSF46785">
    <property type="entry name" value="Winged helix' DNA-binding domain"/>
    <property type="match status" value="1"/>
</dbReference>
<gene>
    <name evidence="1" type="ORF">G3567_06030</name>
</gene>